<sequence>MMKPMKSISDKINEAFKNGSHEQIKDLLVYSDRGEYLQDCKLSGESWDIAVIHDDDIAVVTQPLQQSIQFINVKTMTAGSILYVPGDCYYICIANDTICVGGYQVYLYIVNKHGERLKTVMLPDSGSIDYIHHGLYDRLYYIDNTRNCVTCVNMEGHVRFRYTSKDLKLLRRVITDKEGNMYLASNNSNTIQRLTPNLEFLDVIPNDGNVIGMVFGYDCPKLFVLNQVKNSTFLLSFICS</sequence>
<reference evidence="1" key="1">
    <citation type="submission" date="2018-11" db="EMBL/GenBank/DDBJ databases">
        <authorList>
            <person name="Alioto T."/>
            <person name="Alioto T."/>
        </authorList>
    </citation>
    <scope>NUCLEOTIDE SEQUENCE</scope>
</reference>
<gene>
    <name evidence="1" type="ORF">MGAL_10B057658</name>
</gene>
<keyword evidence="2" id="KW-1185">Reference proteome</keyword>
<dbReference type="InterPro" id="IPR011042">
    <property type="entry name" value="6-blade_b-propeller_TolB-like"/>
</dbReference>
<evidence type="ECO:0000313" key="1">
    <source>
        <dbReference type="EMBL" id="VDI83759.1"/>
    </source>
</evidence>
<protein>
    <submittedName>
        <fullName evidence="1">Uncharacterized protein</fullName>
    </submittedName>
</protein>
<dbReference type="OrthoDB" id="6131018at2759"/>
<accession>A0A8B6HRW8</accession>
<comment type="caution">
    <text evidence="1">The sequence shown here is derived from an EMBL/GenBank/DDBJ whole genome shotgun (WGS) entry which is preliminary data.</text>
</comment>
<name>A0A8B6HRW8_MYTGA</name>
<dbReference type="EMBL" id="UYJE01010502">
    <property type="protein sequence ID" value="VDI83759.1"/>
    <property type="molecule type" value="Genomic_DNA"/>
</dbReference>
<dbReference type="InterPro" id="IPR011044">
    <property type="entry name" value="Quino_amine_DH_bsu"/>
</dbReference>
<dbReference type="Proteomes" id="UP000596742">
    <property type="component" value="Unassembled WGS sequence"/>
</dbReference>
<dbReference type="AlphaFoldDB" id="A0A8B6HRW8"/>
<organism evidence="1 2">
    <name type="scientific">Mytilus galloprovincialis</name>
    <name type="common">Mediterranean mussel</name>
    <dbReference type="NCBI Taxonomy" id="29158"/>
    <lineage>
        <taxon>Eukaryota</taxon>
        <taxon>Metazoa</taxon>
        <taxon>Spiralia</taxon>
        <taxon>Lophotrochozoa</taxon>
        <taxon>Mollusca</taxon>
        <taxon>Bivalvia</taxon>
        <taxon>Autobranchia</taxon>
        <taxon>Pteriomorphia</taxon>
        <taxon>Mytilida</taxon>
        <taxon>Mytiloidea</taxon>
        <taxon>Mytilidae</taxon>
        <taxon>Mytilinae</taxon>
        <taxon>Mytilus</taxon>
    </lineage>
</organism>
<dbReference type="Gene3D" id="2.120.10.30">
    <property type="entry name" value="TolB, C-terminal domain"/>
    <property type="match status" value="1"/>
</dbReference>
<evidence type="ECO:0000313" key="2">
    <source>
        <dbReference type="Proteomes" id="UP000596742"/>
    </source>
</evidence>
<dbReference type="SUPFAM" id="SSF50969">
    <property type="entry name" value="YVTN repeat-like/Quinoprotein amine dehydrogenase"/>
    <property type="match status" value="1"/>
</dbReference>
<proteinExistence type="predicted"/>